<dbReference type="STRING" id="121845.A0A1S4ER45"/>
<dbReference type="Gene3D" id="1.10.630.10">
    <property type="entry name" value="Cytochrome P450"/>
    <property type="match status" value="1"/>
</dbReference>
<proteinExistence type="inferred from homology"/>
<dbReference type="GO" id="GO:0005506">
    <property type="term" value="F:iron ion binding"/>
    <property type="evidence" value="ECO:0007669"/>
    <property type="project" value="InterPro"/>
</dbReference>
<keyword evidence="3" id="KW-0408">Iron</keyword>
<dbReference type="SUPFAM" id="SSF48264">
    <property type="entry name" value="Cytochrome P450"/>
    <property type="match status" value="1"/>
</dbReference>
<evidence type="ECO:0000256" key="1">
    <source>
        <dbReference type="ARBA" id="ARBA00010617"/>
    </source>
</evidence>
<evidence type="ECO:0000256" key="2">
    <source>
        <dbReference type="ARBA" id="ARBA00022723"/>
    </source>
</evidence>
<keyword evidence="4" id="KW-0560">Oxidoreductase</keyword>
<dbReference type="Proteomes" id="UP000079169">
    <property type="component" value="Unplaced"/>
</dbReference>
<dbReference type="PANTHER" id="PTHR24300">
    <property type="entry name" value="CYTOCHROME P450 508A4-RELATED"/>
    <property type="match status" value="1"/>
</dbReference>
<comment type="similarity">
    <text evidence="1">Belongs to the cytochrome P450 family.</text>
</comment>
<organism evidence="5 6">
    <name type="scientific">Diaphorina citri</name>
    <name type="common">Asian citrus psyllid</name>
    <dbReference type="NCBI Taxonomy" id="121845"/>
    <lineage>
        <taxon>Eukaryota</taxon>
        <taxon>Metazoa</taxon>
        <taxon>Ecdysozoa</taxon>
        <taxon>Arthropoda</taxon>
        <taxon>Hexapoda</taxon>
        <taxon>Insecta</taxon>
        <taxon>Pterygota</taxon>
        <taxon>Neoptera</taxon>
        <taxon>Paraneoptera</taxon>
        <taxon>Hemiptera</taxon>
        <taxon>Sternorrhyncha</taxon>
        <taxon>Psylloidea</taxon>
        <taxon>Psyllidae</taxon>
        <taxon>Diaphorininae</taxon>
        <taxon>Diaphorina</taxon>
    </lineage>
</organism>
<reference evidence="6" key="1">
    <citation type="submission" date="2025-08" db="UniProtKB">
        <authorList>
            <consortium name="RefSeq"/>
        </authorList>
    </citation>
    <scope>IDENTIFICATION</scope>
</reference>
<sequence length="71" mass="7929">MVLHPDVQTRVQEQIDSVLGPDEKPTYALKTKLPLVEAVLLECQRMYNVIPLSGAHRATENTKLGGYNIPK</sequence>
<dbReference type="AlphaFoldDB" id="A0A1S4ER45"/>
<name>A0A1S4ER45_DIACI</name>
<dbReference type="PANTHER" id="PTHR24300:SF404">
    <property type="entry name" value="CYTOCHROME P450 2D6-LIKE"/>
    <property type="match status" value="1"/>
</dbReference>
<dbReference type="Pfam" id="PF00067">
    <property type="entry name" value="p450"/>
    <property type="match status" value="1"/>
</dbReference>
<feature type="non-terminal residue" evidence="6">
    <location>
        <position position="71"/>
    </location>
</feature>
<evidence type="ECO:0000313" key="5">
    <source>
        <dbReference type="Proteomes" id="UP000079169"/>
    </source>
</evidence>
<dbReference type="PaxDb" id="121845-A0A1S4ER45"/>
<gene>
    <name evidence="6" type="primary">LOC108254177</name>
</gene>
<evidence type="ECO:0000256" key="4">
    <source>
        <dbReference type="ARBA" id="ARBA00023033"/>
    </source>
</evidence>
<dbReference type="GO" id="GO:0006082">
    <property type="term" value="P:organic acid metabolic process"/>
    <property type="evidence" value="ECO:0007669"/>
    <property type="project" value="TreeGrafter"/>
</dbReference>
<dbReference type="GO" id="GO:0008395">
    <property type="term" value="F:steroid hydroxylase activity"/>
    <property type="evidence" value="ECO:0007669"/>
    <property type="project" value="TreeGrafter"/>
</dbReference>
<keyword evidence="5" id="KW-1185">Reference proteome</keyword>
<evidence type="ECO:0000313" key="6">
    <source>
        <dbReference type="RefSeq" id="XP_017304660.1"/>
    </source>
</evidence>
<dbReference type="InterPro" id="IPR001128">
    <property type="entry name" value="Cyt_P450"/>
</dbReference>
<dbReference type="RefSeq" id="XP_017304660.1">
    <property type="nucleotide sequence ID" value="XM_017449171.2"/>
</dbReference>
<dbReference type="GO" id="GO:0020037">
    <property type="term" value="F:heme binding"/>
    <property type="evidence" value="ECO:0007669"/>
    <property type="project" value="InterPro"/>
</dbReference>
<dbReference type="KEGG" id="dci:108254177"/>
<dbReference type="InterPro" id="IPR036396">
    <property type="entry name" value="Cyt_P450_sf"/>
</dbReference>
<dbReference type="GO" id="GO:0005737">
    <property type="term" value="C:cytoplasm"/>
    <property type="evidence" value="ECO:0007669"/>
    <property type="project" value="TreeGrafter"/>
</dbReference>
<dbReference type="GO" id="GO:0016712">
    <property type="term" value="F:oxidoreductase activity, acting on paired donors, with incorporation or reduction of molecular oxygen, reduced flavin or flavoprotein as one donor, and incorporation of one atom of oxygen"/>
    <property type="evidence" value="ECO:0007669"/>
    <property type="project" value="TreeGrafter"/>
</dbReference>
<dbReference type="GeneID" id="108254177"/>
<protein>
    <submittedName>
        <fullName evidence="6">Vitamin D 25-hydroxylase-like</fullName>
    </submittedName>
</protein>
<accession>A0A1S4ER45</accession>
<evidence type="ECO:0000256" key="3">
    <source>
        <dbReference type="ARBA" id="ARBA00023004"/>
    </source>
</evidence>
<dbReference type="InterPro" id="IPR050182">
    <property type="entry name" value="Cytochrome_P450_fam2"/>
</dbReference>
<keyword evidence="2" id="KW-0479">Metal-binding</keyword>
<keyword evidence="4" id="KW-0503">Monooxygenase</keyword>
<dbReference type="GO" id="GO:0006805">
    <property type="term" value="P:xenobiotic metabolic process"/>
    <property type="evidence" value="ECO:0007669"/>
    <property type="project" value="TreeGrafter"/>
</dbReference>